<organism evidence="6 7">
    <name type="scientific">Candidatus Marsarchaeota G1 archaeon OSP_D</name>
    <dbReference type="NCBI Taxonomy" id="1978155"/>
    <lineage>
        <taxon>Archaea</taxon>
        <taxon>Candidatus Marsarchaeota</taxon>
        <taxon>Candidatus Marsarchaeota group 1</taxon>
    </lineage>
</organism>
<dbReference type="SUPFAM" id="SSF144083">
    <property type="entry name" value="Magnesium transport protein CorA, transmembrane region"/>
    <property type="match status" value="1"/>
</dbReference>
<dbReference type="AlphaFoldDB" id="A0A2R6ACV1"/>
<evidence type="ECO:0000256" key="3">
    <source>
        <dbReference type="ARBA" id="ARBA00022989"/>
    </source>
</evidence>
<dbReference type="Pfam" id="PF01544">
    <property type="entry name" value="CorA"/>
    <property type="match status" value="1"/>
</dbReference>
<evidence type="ECO:0000256" key="1">
    <source>
        <dbReference type="ARBA" id="ARBA00004651"/>
    </source>
</evidence>
<keyword evidence="4 5" id="KW-0472">Membrane</keyword>
<dbReference type="InterPro" id="IPR002523">
    <property type="entry name" value="MgTranspt_CorA/ZnTranspt_ZntB"/>
</dbReference>
<evidence type="ECO:0000256" key="2">
    <source>
        <dbReference type="ARBA" id="ARBA00022692"/>
    </source>
</evidence>
<dbReference type="EMBL" id="NEXC01000006">
    <property type="protein sequence ID" value="PSN84224.1"/>
    <property type="molecule type" value="Genomic_DNA"/>
</dbReference>
<sequence length="160" mass="18038">MFGSERSALLSAYEELLDKISEGKLKDTTEIRKVRERAAELYSDTLSLYHITRKLSKLLEQDVLADVEFSLSRVESLLTRTSDLYNIYLTEVQNELNVVIKKLTSISFIFLPITAIASIYAVSFQSVLSSLLSLGALEFTAPLVVLGVVLTVYLRKINWL</sequence>
<evidence type="ECO:0000313" key="7">
    <source>
        <dbReference type="Proteomes" id="UP000240880"/>
    </source>
</evidence>
<protein>
    <recommendedName>
        <fullName evidence="8">Magnesium transporter CorA</fullName>
    </recommendedName>
</protein>
<comment type="caution">
    <text evidence="6">The sequence shown here is derived from an EMBL/GenBank/DDBJ whole genome shotgun (WGS) entry which is preliminary data.</text>
</comment>
<evidence type="ECO:0000256" key="5">
    <source>
        <dbReference type="SAM" id="Phobius"/>
    </source>
</evidence>
<dbReference type="PANTHER" id="PTHR46494">
    <property type="entry name" value="CORA FAMILY METAL ION TRANSPORTER (EUROFUNG)"/>
    <property type="match status" value="1"/>
</dbReference>
<feature type="transmembrane region" description="Helical" evidence="5">
    <location>
        <begin position="134"/>
        <end position="154"/>
    </location>
</feature>
<evidence type="ECO:0000313" key="6">
    <source>
        <dbReference type="EMBL" id="PSN84224.1"/>
    </source>
</evidence>
<reference evidence="6 7" key="1">
    <citation type="submission" date="2017-04" db="EMBL/GenBank/DDBJ databases">
        <title>Novel microbial lineages endemic to geothermal iron-oxide mats fill important gaps in the evolutionary history of Archaea.</title>
        <authorList>
            <person name="Jay Z.J."/>
            <person name="Beam J.P."/>
            <person name="Dlakic M."/>
            <person name="Rusch D.B."/>
            <person name="Kozubal M.A."/>
            <person name="Inskeep W.P."/>
        </authorList>
    </citation>
    <scope>NUCLEOTIDE SEQUENCE [LARGE SCALE GENOMIC DNA]</scope>
    <source>
        <strain evidence="6">OSP_D</strain>
    </source>
</reference>
<evidence type="ECO:0008006" key="8">
    <source>
        <dbReference type="Google" id="ProtNLM"/>
    </source>
</evidence>
<accession>A0A2R6ACV1</accession>
<gene>
    <name evidence="6" type="ORF">B9Q01_01925</name>
</gene>
<dbReference type="InterPro" id="IPR045863">
    <property type="entry name" value="CorA_TM1_TM2"/>
</dbReference>
<name>A0A2R6ACV1_9ARCH</name>
<dbReference type="GO" id="GO:0005886">
    <property type="term" value="C:plasma membrane"/>
    <property type="evidence" value="ECO:0007669"/>
    <property type="project" value="UniProtKB-SubCell"/>
</dbReference>
<dbReference type="GO" id="GO:0015095">
    <property type="term" value="F:magnesium ion transmembrane transporter activity"/>
    <property type="evidence" value="ECO:0007669"/>
    <property type="project" value="TreeGrafter"/>
</dbReference>
<keyword evidence="2 5" id="KW-0812">Transmembrane</keyword>
<evidence type="ECO:0000256" key="4">
    <source>
        <dbReference type="ARBA" id="ARBA00023136"/>
    </source>
</evidence>
<keyword evidence="3 5" id="KW-1133">Transmembrane helix</keyword>
<dbReference type="PANTHER" id="PTHR46494:SF1">
    <property type="entry name" value="CORA FAMILY METAL ION TRANSPORTER (EUROFUNG)"/>
    <property type="match status" value="1"/>
</dbReference>
<dbReference type="GO" id="GO:0000287">
    <property type="term" value="F:magnesium ion binding"/>
    <property type="evidence" value="ECO:0007669"/>
    <property type="project" value="TreeGrafter"/>
</dbReference>
<dbReference type="GO" id="GO:0015087">
    <property type="term" value="F:cobalt ion transmembrane transporter activity"/>
    <property type="evidence" value="ECO:0007669"/>
    <property type="project" value="TreeGrafter"/>
</dbReference>
<dbReference type="GO" id="GO:0050897">
    <property type="term" value="F:cobalt ion binding"/>
    <property type="evidence" value="ECO:0007669"/>
    <property type="project" value="TreeGrafter"/>
</dbReference>
<comment type="subcellular location">
    <subcellularLocation>
        <location evidence="1">Cell membrane</location>
        <topology evidence="1">Multi-pass membrane protein</topology>
    </subcellularLocation>
</comment>
<proteinExistence type="predicted"/>
<dbReference type="Gene3D" id="1.20.58.340">
    <property type="entry name" value="Magnesium transport protein CorA, transmembrane region"/>
    <property type="match status" value="1"/>
</dbReference>
<dbReference type="Proteomes" id="UP000240880">
    <property type="component" value="Unassembled WGS sequence"/>
</dbReference>
<feature type="transmembrane region" description="Helical" evidence="5">
    <location>
        <begin position="103"/>
        <end position="122"/>
    </location>
</feature>